<comment type="caution">
    <text evidence="1">The sequence shown here is derived from an EMBL/GenBank/DDBJ whole genome shotgun (WGS) entry which is preliminary data.</text>
</comment>
<protein>
    <submittedName>
        <fullName evidence="1">Uncharacterized protein</fullName>
    </submittedName>
</protein>
<keyword evidence="2" id="KW-1185">Reference proteome</keyword>
<accession>A0AAV8VPV6</accession>
<proteinExistence type="predicted"/>
<reference evidence="1 2" key="1">
    <citation type="journal article" date="2023" name="Insect Mol. Biol.">
        <title>Genome sequencing provides insights into the evolution of gene families encoding plant cell wall-degrading enzymes in longhorned beetles.</title>
        <authorList>
            <person name="Shin N.R."/>
            <person name="Okamura Y."/>
            <person name="Kirsch R."/>
            <person name="Pauchet Y."/>
        </authorList>
    </citation>
    <scope>NUCLEOTIDE SEQUENCE [LARGE SCALE GENOMIC DNA]</scope>
    <source>
        <strain evidence="1">EAD_L_NR</strain>
    </source>
</reference>
<dbReference type="EMBL" id="JANEYG010000049">
    <property type="protein sequence ID" value="KAJ8915836.1"/>
    <property type="molecule type" value="Genomic_DNA"/>
</dbReference>
<evidence type="ECO:0000313" key="2">
    <source>
        <dbReference type="Proteomes" id="UP001159042"/>
    </source>
</evidence>
<dbReference type="Proteomes" id="UP001159042">
    <property type="component" value="Unassembled WGS sequence"/>
</dbReference>
<gene>
    <name evidence="1" type="ORF">NQ315_004649</name>
</gene>
<name>A0AAV8VPV6_9CUCU</name>
<sequence length="61" mass="7022">MKKQTISVCCHDPCEVSQEHEKVVAVVMVNFQYSRNCKEKVYKPPILNERFPTEVLIGKVA</sequence>
<organism evidence="1 2">
    <name type="scientific">Exocentrus adspersus</name>
    <dbReference type="NCBI Taxonomy" id="1586481"/>
    <lineage>
        <taxon>Eukaryota</taxon>
        <taxon>Metazoa</taxon>
        <taxon>Ecdysozoa</taxon>
        <taxon>Arthropoda</taxon>
        <taxon>Hexapoda</taxon>
        <taxon>Insecta</taxon>
        <taxon>Pterygota</taxon>
        <taxon>Neoptera</taxon>
        <taxon>Endopterygota</taxon>
        <taxon>Coleoptera</taxon>
        <taxon>Polyphaga</taxon>
        <taxon>Cucujiformia</taxon>
        <taxon>Chrysomeloidea</taxon>
        <taxon>Cerambycidae</taxon>
        <taxon>Lamiinae</taxon>
        <taxon>Acanthocinini</taxon>
        <taxon>Exocentrus</taxon>
    </lineage>
</organism>
<evidence type="ECO:0000313" key="1">
    <source>
        <dbReference type="EMBL" id="KAJ8915836.1"/>
    </source>
</evidence>
<dbReference type="AlphaFoldDB" id="A0AAV8VPV6"/>